<dbReference type="OrthoDB" id="2100652at2759"/>
<dbReference type="EMBL" id="ML978124">
    <property type="protein sequence ID" value="KAF2100801.1"/>
    <property type="molecule type" value="Genomic_DNA"/>
</dbReference>
<proteinExistence type="predicted"/>
<feature type="transmembrane region" description="Helical" evidence="1">
    <location>
        <begin position="21"/>
        <end position="39"/>
    </location>
</feature>
<dbReference type="PANTHER" id="PTHR28523:SF1">
    <property type="entry name" value="CYTOCHROME C OXIDASE ASSEMBLY FACTOR 1"/>
    <property type="match status" value="1"/>
</dbReference>
<organism evidence="2 3">
    <name type="scientific">Rhizodiscina lignyota</name>
    <dbReference type="NCBI Taxonomy" id="1504668"/>
    <lineage>
        <taxon>Eukaryota</taxon>
        <taxon>Fungi</taxon>
        <taxon>Dikarya</taxon>
        <taxon>Ascomycota</taxon>
        <taxon>Pezizomycotina</taxon>
        <taxon>Dothideomycetes</taxon>
        <taxon>Pleosporomycetidae</taxon>
        <taxon>Aulographales</taxon>
        <taxon>Rhizodiscinaceae</taxon>
        <taxon>Rhizodiscina</taxon>
    </lineage>
</organism>
<dbReference type="AlphaFoldDB" id="A0A9P4IMF1"/>
<reference evidence="2" key="1">
    <citation type="journal article" date="2020" name="Stud. Mycol.">
        <title>101 Dothideomycetes genomes: a test case for predicting lifestyles and emergence of pathogens.</title>
        <authorList>
            <person name="Haridas S."/>
            <person name="Albert R."/>
            <person name="Binder M."/>
            <person name="Bloem J."/>
            <person name="Labutti K."/>
            <person name="Salamov A."/>
            <person name="Andreopoulos B."/>
            <person name="Baker S."/>
            <person name="Barry K."/>
            <person name="Bills G."/>
            <person name="Bluhm B."/>
            <person name="Cannon C."/>
            <person name="Castanera R."/>
            <person name="Culley D."/>
            <person name="Daum C."/>
            <person name="Ezra D."/>
            <person name="Gonzalez J."/>
            <person name="Henrissat B."/>
            <person name="Kuo A."/>
            <person name="Liang C."/>
            <person name="Lipzen A."/>
            <person name="Lutzoni F."/>
            <person name="Magnuson J."/>
            <person name="Mondo S."/>
            <person name="Nolan M."/>
            <person name="Ohm R."/>
            <person name="Pangilinan J."/>
            <person name="Park H.-J."/>
            <person name="Ramirez L."/>
            <person name="Alfaro M."/>
            <person name="Sun H."/>
            <person name="Tritt A."/>
            <person name="Yoshinaga Y."/>
            <person name="Zwiers L.-H."/>
            <person name="Turgeon B."/>
            <person name="Goodwin S."/>
            <person name="Spatafora J."/>
            <person name="Crous P."/>
            <person name="Grigoriev I."/>
        </authorList>
    </citation>
    <scope>NUCLEOTIDE SEQUENCE</scope>
    <source>
        <strain evidence="2">CBS 133067</strain>
    </source>
</reference>
<dbReference type="Proteomes" id="UP000799772">
    <property type="component" value="Unassembled WGS sequence"/>
</dbReference>
<dbReference type="Pfam" id="PF08695">
    <property type="entry name" value="Coa1"/>
    <property type="match status" value="1"/>
</dbReference>
<keyword evidence="1" id="KW-0812">Transmembrane</keyword>
<keyword evidence="1" id="KW-0472">Membrane</keyword>
<sequence>MARRSDRELPDIASANRWMRTIPIFLLVLGASTAAIFNYQKLNSSVVSSTLYALRTNPTARELLGDEIYFASKVPWIWGSINQLHGKIDIQFSVKGTKAKAMMKFKSHRRTRMGFFETEDWSLTLDDGEMVQLLEGNQADPFLVMAEEEKRAKMVK</sequence>
<keyword evidence="3" id="KW-1185">Reference proteome</keyword>
<evidence type="ECO:0000313" key="3">
    <source>
        <dbReference type="Proteomes" id="UP000799772"/>
    </source>
</evidence>
<keyword evidence="1" id="KW-1133">Transmembrane helix</keyword>
<protein>
    <submittedName>
        <fullName evidence="2">DUF1783-domain-containing protein</fullName>
    </submittedName>
</protein>
<gene>
    <name evidence="2" type="ORF">NA57DRAFT_74397</name>
</gene>
<comment type="caution">
    <text evidence="2">The sequence shown here is derived from an EMBL/GenBank/DDBJ whole genome shotgun (WGS) entry which is preliminary data.</text>
</comment>
<dbReference type="GO" id="GO:0033617">
    <property type="term" value="P:mitochondrial respiratory chain complex IV assembly"/>
    <property type="evidence" value="ECO:0007669"/>
    <property type="project" value="InterPro"/>
</dbReference>
<dbReference type="InterPro" id="IPR042432">
    <property type="entry name" value="Coa1_fungi"/>
</dbReference>
<dbReference type="PANTHER" id="PTHR28523">
    <property type="entry name" value="CYTOCHROME C OXIDASE ASSEMBLY FACTOR 1"/>
    <property type="match status" value="1"/>
</dbReference>
<dbReference type="GO" id="GO:0005743">
    <property type="term" value="C:mitochondrial inner membrane"/>
    <property type="evidence" value="ECO:0007669"/>
    <property type="project" value="TreeGrafter"/>
</dbReference>
<dbReference type="InterPro" id="IPR014807">
    <property type="entry name" value="Coa1"/>
</dbReference>
<evidence type="ECO:0000256" key="1">
    <source>
        <dbReference type="SAM" id="Phobius"/>
    </source>
</evidence>
<evidence type="ECO:0000313" key="2">
    <source>
        <dbReference type="EMBL" id="KAF2100801.1"/>
    </source>
</evidence>
<name>A0A9P4IMF1_9PEZI</name>
<accession>A0A9P4IMF1</accession>